<proteinExistence type="predicted"/>
<accession>A0A1E4SV99</accession>
<reference evidence="2" key="1">
    <citation type="submission" date="2016-04" db="EMBL/GenBank/DDBJ databases">
        <title>Comparative genomics of biotechnologically important yeasts.</title>
        <authorList>
            <consortium name="DOE Joint Genome Institute"/>
            <person name="Riley R."/>
            <person name="Haridas S."/>
            <person name="Wolfe K.H."/>
            <person name="Lopes M.R."/>
            <person name="Hittinger C.T."/>
            <person name="Goker M."/>
            <person name="Salamov A."/>
            <person name="Wisecaver J."/>
            <person name="Long T.M."/>
            <person name="Aerts A.L."/>
            <person name="Barry K."/>
            <person name="Choi C."/>
            <person name="Clum A."/>
            <person name="Coughlan A.Y."/>
            <person name="Deshpande S."/>
            <person name="Douglass A.P."/>
            <person name="Hanson S.J."/>
            <person name="Klenk H.-P."/>
            <person name="Labutti K."/>
            <person name="Lapidus A."/>
            <person name="Lindquist E."/>
            <person name="Lipzen A."/>
            <person name="Meier-Kolthoff J.P."/>
            <person name="Ohm R.A."/>
            <person name="Otillar R.P."/>
            <person name="Pangilinan J."/>
            <person name="Peng Y."/>
            <person name="Rokas A."/>
            <person name="Rosa C.A."/>
            <person name="Scheuner C."/>
            <person name="Sibirny A.A."/>
            <person name="Slot J.C."/>
            <person name="Stielow J.B."/>
            <person name="Sun H."/>
            <person name="Kurtzman C.P."/>
            <person name="Blackwell M."/>
            <person name="Grigoriev I.V."/>
            <person name="Jeffries T.W."/>
        </authorList>
    </citation>
    <scope>NUCLEOTIDE SEQUENCE [LARGE SCALE GENOMIC DNA]</scope>
    <source>
        <strain evidence="2">NRRL YB-2248</strain>
    </source>
</reference>
<dbReference type="Proteomes" id="UP000094801">
    <property type="component" value="Unassembled WGS sequence"/>
</dbReference>
<evidence type="ECO:0000313" key="2">
    <source>
        <dbReference type="Proteomes" id="UP000094801"/>
    </source>
</evidence>
<organism evidence="1 2">
    <name type="scientific">[Candida] arabinofermentans NRRL YB-2248</name>
    <dbReference type="NCBI Taxonomy" id="983967"/>
    <lineage>
        <taxon>Eukaryota</taxon>
        <taxon>Fungi</taxon>
        <taxon>Dikarya</taxon>
        <taxon>Ascomycota</taxon>
        <taxon>Saccharomycotina</taxon>
        <taxon>Pichiomycetes</taxon>
        <taxon>Pichiales</taxon>
        <taxon>Pichiaceae</taxon>
        <taxon>Ogataea</taxon>
        <taxon>Ogataea/Candida clade</taxon>
    </lineage>
</organism>
<name>A0A1E4SV99_9ASCO</name>
<protein>
    <submittedName>
        <fullName evidence="1">Uncharacterized protein</fullName>
    </submittedName>
</protein>
<dbReference type="AlphaFoldDB" id="A0A1E4SV99"/>
<keyword evidence="2" id="KW-1185">Reference proteome</keyword>
<evidence type="ECO:0000313" key="1">
    <source>
        <dbReference type="EMBL" id="ODV83435.1"/>
    </source>
</evidence>
<sequence>MSLEYPVRLMIGKGPDVETGIGDEFETEVDVFEDAREDQDIHMEDANLLVDRSKYNLPTDFAEVLKSPEKD</sequence>
<dbReference type="EMBL" id="KV453864">
    <property type="protein sequence ID" value="ODV83435.1"/>
    <property type="molecule type" value="Genomic_DNA"/>
</dbReference>
<gene>
    <name evidence="1" type="ORF">CANARDRAFT_81292</name>
</gene>